<evidence type="ECO:0000313" key="6">
    <source>
        <dbReference type="Proteomes" id="UP000318081"/>
    </source>
</evidence>
<dbReference type="PANTHER" id="PTHR12526:SF510">
    <property type="entry name" value="D-INOSITOL 3-PHOSPHATE GLYCOSYLTRANSFERASE"/>
    <property type="match status" value="1"/>
</dbReference>
<keyword evidence="1 5" id="KW-0328">Glycosyltransferase</keyword>
<organism evidence="5 6">
    <name type="scientific">Stieleria magnilauensis</name>
    <dbReference type="NCBI Taxonomy" id="2527963"/>
    <lineage>
        <taxon>Bacteria</taxon>
        <taxon>Pseudomonadati</taxon>
        <taxon>Planctomycetota</taxon>
        <taxon>Planctomycetia</taxon>
        <taxon>Pirellulales</taxon>
        <taxon>Pirellulaceae</taxon>
        <taxon>Stieleria</taxon>
    </lineage>
</organism>
<evidence type="ECO:0000259" key="3">
    <source>
        <dbReference type="Pfam" id="PF00534"/>
    </source>
</evidence>
<feature type="domain" description="Glycosyl transferase family 1" evidence="3">
    <location>
        <begin position="184"/>
        <end position="346"/>
    </location>
</feature>
<dbReference type="Proteomes" id="UP000318081">
    <property type="component" value="Chromosome"/>
</dbReference>
<dbReference type="InterPro" id="IPR001296">
    <property type="entry name" value="Glyco_trans_1"/>
</dbReference>
<dbReference type="Pfam" id="PF00534">
    <property type="entry name" value="Glycos_transf_1"/>
    <property type="match status" value="1"/>
</dbReference>
<gene>
    <name evidence="5" type="primary">tuaC_2</name>
    <name evidence="5" type="ORF">TBK1r_65930</name>
</gene>
<dbReference type="SUPFAM" id="SSF53756">
    <property type="entry name" value="UDP-Glycosyltransferase/glycogen phosphorylase"/>
    <property type="match status" value="1"/>
</dbReference>
<dbReference type="CDD" id="cd03811">
    <property type="entry name" value="GT4_GT28_WabH-like"/>
    <property type="match status" value="1"/>
</dbReference>
<evidence type="ECO:0000313" key="5">
    <source>
        <dbReference type="EMBL" id="QDV87562.1"/>
    </source>
</evidence>
<proteinExistence type="predicted"/>
<dbReference type="PANTHER" id="PTHR12526">
    <property type="entry name" value="GLYCOSYLTRANSFERASE"/>
    <property type="match status" value="1"/>
</dbReference>
<keyword evidence="2 5" id="KW-0808">Transferase</keyword>
<dbReference type="EMBL" id="CP036432">
    <property type="protein sequence ID" value="QDV87562.1"/>
    <property type="molecule type" value="Genomic_DNA"/>
</dbReference>
<evidence type="ECO:0000256" key="2">
    <source>
        <dbReference type="ARBA" id="ARBA00022679"/>
    </source>
</evidence>
<dbReference type="Pfam" id="PF13439">
    <property type="entry name" value="Glyco_transf_4"/>
    <property type="match status" value="1"/>
</dbReference>
<protein>
    <submittedName>
        <fullName evidence="5">Teichuronic acid biosynthesis glycosyltransferase TuaC</fullName>
        <ecNumber evidence="5">2.4.-.-</ecNumber>
    </submittedName>
</protein>
<evidence type="ECO:0000259" key="4">
    <source>
        <dbReference type="Pfam" id="PF13439"/>
    </source>
</evidence>
<name>A0ABX5XZV8_9BACT</name>
<keyword evidence="6" id="KW-1185">Reference proteome</keyword>
<reference evidence="5 6" key="1">
    <citation type="submission" date="2019-02" db="EMBL/GenBank/DDBJ databases">
        <title>Deep-cultivation of Planctomycetes and their phenomic and genomic characterization uncovers novel biology.</title>
        <authorList>
            <person name="Wiegand S."/>
            <person name="Jogler M."/>
            <person name="Boedeker C."/>
            <person name="Pinto D."/>
            <person name="Vollmers J."/>
            <person name="Rivas-Marin E."/>
            <person name="Kohn T."/>
            <person name="Peeters S.H."/>
            <person name="Heuer A."/>
            <person name="Rast P."/>
            <person name="Oberbeckmann S."/>
            <person name="Bunk B."/>
            <person name="Jeske O."/>
            <person name="Meyerdierks A."/>
            <person name="Storesund J.E."/>
            <person name="Kallscheuer N."/>
            <person name="Luecker S."/>
            <person name="Lage O.M."/>
            <person name="Pohl T."/>
            <person name="Merkel B.J."/>
            <person name="Hornburger P."/>
            <person name="Mueller R.-W."/>
            <person name="Bruemmer F."/>
            <person name="Labrenz M."/>
            <person name="Spormann A.M."/>
            <person name="Op den Camp H."/>
            <person name="Overmann J."/>
            <person name="Amann R."/>
            <person name="Jetten M.S.M."/>
            <person name="Mascher T."/>
            <person name="Medema M.H."/>
            <person name="Devos D.P."/>
            <person name="Kaster A.-K."/>
            <person name="Ovreas L."/>
            <person name="Rohde M."/>
            <person name="Galperin M.Y."/>
            <person name="Jogler C."/>
        </authorList>
    </citation>
    <scope>NUCLEOTIDE SEQUENCE [LARGE SCALE GENOMIC DNA]</scope>
    <source>
        <strain evidence="5 6">TBK1r</strain>
    </source>
</reference>
<accession>A0ABX5XZV8</accession>
<dbReference type="InterPro" id="IPR028098">
    <property type="entry name" value="Glyco_trans_4-like_N"/>
</dbReference>
<dbReference type="RefSeq" id="WP_145219315.1">
    <property type="nucleotide sequence ID" value="NZ_CP036432.1"/>
</dbReference>
<sequence>MRVDFLITELNVGGAEKALTELALGMQRRGHRVRVLSIGSAPSADRHRLVDRLANEHVTVEFGGFDHWSRMISATRWLARRIHADPPDVCQTFLFHANCLGTLAAKRAGVRHVVGGLRVAEAKRVRLILESKAIRRMSHLVCVSEQVRSFAIEQLSANPQSCSVIPNGVDAPTYRDAVALDWSQIGWPSESQVAVFIGRLHPQKGIELIQQQFHELFADHSNRRLVMIGDGPLREPLSRWADEVGQDRVKILPWQNDVAPFLKAATMLLLPSHYEGMPNIVLEAMAAGCVTVCSRVEGSIELLGDASTRRGQSQGFAAGDGAALTRLADAFFRSPELRRQIGEANQLHVENYFSNRQMIERYEALYELLLSR</sequence>
<evidence type="ECO:0000256" key="1">
    <source>
        <dbReference type="ARBA" id="ARBA00022676"/>
    </source>
</evidence>
<feature type="domain" description="Glycosyltransferase subfamily 4-like N-terminal" evidence="4">
    <location>
        <begin position="12"/>
        <end position="170"/>
    </location>
</feature>
<dbReference type="GO" id="GO:0016757">
    <property type="term" value="F:glycosyltransferase activity"/>
    <property type="evidence" value="ECO:0007669"/>
    <property type="project" value="UniProtKB-KW"/>
</dbReference>
<dbReference type="Gene3D" id="3.40.50.2000">
    <property type="entry name" value="Glycogen Phosphorylase B"/>
    <property type="match status" value="2"/>
</dbReference>
<dbReference type="EC" id="2.4.-.-" evidence="5"/>